<evidence type="ECO:0000259" key="1">
    <source>
        <dbReference type="Pfam" id="PF00156"/>
    </source>
</evidence>
<name>A0ABP1CCB2_9GAMM</name>
<dbReference type="InterPro" id="IPR029057">
    <property type="entry name" value="PRTase-like"/>
</dbReference>
<feature type="domain" description="Phosphoribosyltransferase" evidence="1">
    <location>
        <begin position="9"/>
        <end position="182"/>
    </location>
</feature>
<sequence>MNTLFDDRVDAGRQLARALSGYAGRSDLMVLALPRGGVPVGYQVARALNAPLDVLIVRKLGTPGHEELAMGAVASGGVRVLNQDIVTAYRIDAATLEAVTARERQELERRERLYRGDRPYPALEGRCLIVVDDGIATGATLRAGLAALRPQRPACLVVAVPLAPRDTVERLRAEADQVVCLKMPEPFYAVGQGYRDFSQTSDAEVRELLARAQAERSE</sequence>
<dbReference type="Gene3D" id="3.40.50.2020">
    <property type="match status" value="1"/>
</dbReference>
<dbReference type="CDD" id="cd06223">
    <property type="entry name" value="PRTases_typeI"/>
    <property type="match status" value="1"/>
</dbReference>
<dbReference type="GO" id="GO:0016757">
    <property type="term" value="F:glycosyltransferase activity"/>
    <property type="evidence" value="ECO:0007669"/>
    <property type="project" value="UniProtKB-KW"/>
</dbReference>
<protein>
    <submittedName>
        <fullName evidence="2">Phosphoribosyltransferase</fullName>
    </submittedName>
</protein>
<dbReference type="InterPro" id="IPR000836">
    <property type="entry name" value="PRTase_dom"/>
</dbReference>
<keyword evidence="2" id="KW-0328">Glycosyltransferase</keyword>
<keyword evidence="3" id="KW-1185">Reference proteome</keyword>
<proteinExistence type="predicted"/>
<dbReference type="SUPFAM" id="SSF53271">
    <property type="entry name" value="PRTase-like"/>
    <property type="match status" value="1"/>
</dbReference>
<dbReference type="Gene3D" id="3.30.1310.20">
    <property type="entry name" value="PRTase-like"/>
    <property type="match status" value="1"/>
</dbReference>
<evidence type="ECO:0000313" key="2">
    <source>
        <dbReference type="EMBL" id="CAL1241821.1"/>
    </source>
</evidence>
<dbReference type="Proteomes" id="UP001497493">
    <property type="component" value="Chromosome"/>
</dbReference>
<reference evidence="2 3" key="1">
    <citation type="submission" date="2024-04" db="EMBL/GenBank/DDBJ databases">
        <authorList>
            <person name="Cremers G."/>
        </authorList>
    </citation>
    <scope>NUCLEOTIDE SEQUENCE [LARGE SCALE GENOMIC DNA]</scope>
    <source>
        <strain evidence="2">MeCH1-AG</strain>
    </source>
</reference>
<evidence type="ECO:0000313" key="3">
    <source>
        <dbReference type="Proteomes" id="UP001497493"/>
    </source>
</evidence>
<dbReference type="RefSeq" id="WP_348758302.1">
    <property type="nucleotide sequence ID" value="NZ_OZ026884.1"/>
</dbReference>
<dbReference type="EMBL" id="OZ026884">
    <property type="protein sequence ID" value="CAL1241821.1"/>
    <property type="molecule type" value="Genomic_DNA"/>
</dbReference>
<accession>A0ABP1CCB2</accession>
<organism evidence="2 3">
    <name type="scientific">Candidatus Methylocalor cossyra</name>
    <dbReference type="NCBI Taxonomy" id="3108543"/>
    <lineage>
        <taxon>Bacteria</taxon>
        <taxon>Pseudomonadati</taxon>
        <taxon>Pseudomonadota</taxon>
        <taxon>Gammaproteobacteria</taxon>
        <taxon>Methylococcales</taxon>
        <taxon>Methylococcaceae</taxon>
        <taxon>Candidatus Methylocalor</taxon>
    </lineage>
</organism>
<keyword evidence="2" id="KW-0808">Transferase</keyword>
<dbReference type="Pfam" id="PF00156">
    <property type="entry name" value="Pribosyltran"/>
    <property type="match status" value="1"/>
</dbReference>
<gene>
    <name evidence="2" type="ORF">MECH1_V1_3045</name>
</gene>